<dbReference type="InterPro" id="IPR001509">
    <property type="entry name" value="Epimerase_deHydtase"/>
</dbReference>
<dbReference type="InterPro" id="IPR036291">
    <property type="entry name" value="NAD(P)-bd_dom_sf"/>
</dbReference>
<keyword evidence="5" id="KW-1185">Reference proteome</keyword>
<evidence type="ECO:0000313" key="5">
    <source>
        <dbReference type="Proteomes" id="UP000004478"/>
    </source>
</evidence>
<comment type="caution">
    <text evidence="4">The sequence shown here is derived from an EMBL/GenBank/DDBJ whole genome shotgun (WGS) entry which is preliminary data.</text>
</comment>
<dbReference type="Pfam" id="PF01370">
    <property type="entry name" value="Epimerase"/>
    <property type="match status" value="1"/>
</dbReference>
<feature type="domain" description="NAD-dependent epimerase/dehydratase" evidence="2">
    <location>
        <begin position="23"/>
        <end position="142"/>
    </location>
</feature>
<dbReference type="InterPro" id="IPR013549">
    <property type="entry name" value="DUF1731"/>
</dbReference>
<feature type="domain" description="DUF1731" evidence="3">
    <location>
        <begin position="268"/>
        <end position="314"/>
    </location>
</feature>
<dbReference type="InterPro" id="IPR010099">
    <property type="entry name" value="SDR39U1"/>
</dbReference>
<name>K1LDE9_CECL9</name>
<organism evidence="4 5">
    <name type="scientific">Cecembia lonarensis (strain CCUG 58316 / KCTC 22772 / LW9)</name>
    <dbReference type="NCBI Taxonomy" id="1225176"/>
    <lineage>
        <taxon>Bacteria</taxon>
        <taxon>Pseudomonadati</taxon>
        <taxon>Bacteroidota</taxon>
        <taxon>Cytophagia</taxon>
        <taxon>Cytophagales</taxon>
        <taxon>Cyclobacteriaceae</taxon>
        <taxon>Cecembia</taxon>
    </lineage>
</organism>
<protein>
    <submittedName>
        <fullName evidence="4">Epimerase family protein</fullName>
    </submittedName>
</protein>
<dbReference type="NCBIfam" id="TIGR01777">
    <property type="entry name" value="yfcH"/>
    <property type="match status" value="1"/>
</dbReference>
<evidence type="ECO:0000259" key="2">
    <source>
        <dbReference type="Pfam" id="PF01370"/>
    </source>
</evidence>
<dbReference type="AlphaFoldDB" id="K1LDE9"/>
<evidence type="ECO:0000259" key="3">
    <source>
        <dbReference type="Pfam" id="PF08338"/>
    </source>
</evidence>
<reference evidence="4 5" key="1">
    <citation type="journal article" date="2012" name="J. Bacteriol.">
        <title>Draft Genome Sequence of Cecembia lonarensis Strain LW9T, Isolated from Lonar Lake, a Haloalkaline Lake in India.</title>
        <authorList>
            <person name="Shivaji S."/>
            <person name="Ara S."/>
            <person name="Singh A."/>
            <person name="Pinnaka A.K."/>
        </authorList>
    </citation>
    <scope>NUCLEOTIDE SEQUENCE [LARGE SCALE GENOMIC DNA]</scope>
    <source>
        <strain evidence="4 5">LW9</strain>
    </source>
</reference>
<proteinExistence type="inferred from homology"/>
<dbReference type="SUPFAM" id="SSF51735">
    <property type="entry name" value="NAD(P)-binding Rossmann-fold domains"/>
    <property type="match status" value="1"/>
</dbReference>
<dbReference type="PATRIC" id="fig|1225176.3.peg.3213"/>
<dbReference type="Gene3D" id="3.40.50.720">
    <property type="entry name" value="NAD(P)-binding Rossmann-like Domain"/>
    <property type="match status" value="1"/>
</dbReference>
<dbReference type="Proteomes" id="UP000004478">
    <property type="component" value="Unassembled WGS sequence"/>
</dbReference>
<evidence type="ECO:0000256" key="1">
    <source>
        <dbReference type="ARBA" id="ARBA00009353"/>
    </source>
</evidence>
<sequence>MYYKNKSRPKGIVASELLDMKNILITGGSGLVGKKITQLLERRGYQVAWLSRNPEKYKQKSFAWDVDKFKLDSEAITWADGIIHLAGEGVADKRWTAKRKKAILESRTQSTALLYASIEKSDKKPEAFISASAVGYYGFNTGEALMEENGAAGTDFLAQVVIAWEDQVKKIAELGVRTVLLRIGIVLDNKGGALVEMLKPPVAAPLGNGKQWMSWIAIDDLARMFFFALENNEVSGIYNAVGPKPATNEELTQKAAKKVGKLYMGMGVPGFALKLVLGEMAQMVLGGNKVSAKKIKDAGFEFRYPSLEEALEKIYNTD</sequence>
<evidence type="ECO:0000313" key="4">
    <source>
        <dbReference type="EMBL" id="EKB48383.1"/>
    </source>
</evidence>
<accession>K1LDE9</accession>
<comment type="similarity">
    <text evidence="1">Belongs to the NAD(P)-dependent epimerase/dehydratase family. SDR39U1 subfamily.</text>
</comment>
<dbReference type="PANTHER" id="PTHR11092:SF0">
    <property type="entry name" value="EPIMERASE FAMILY PROTEIN SDR39U1"/>
    <property type="match status" value="1"/>
</dbReference>
<dbReference type="PANTHER" id="PTHR11092">
    <property type="entry name" value="SUGAR NUCLEOTIDE EPIMERASE RELATED"/>
    <property type="match status" value="1"/>
</dbReference>
<dbReference type="Pfam" id="PF08338">
    <property type="entry name" value="DUF1731"/>
    <property type="match status" value="1"/>
</dbReference>
<dbReference type="EMBL" id="AMGM01000055">
    <property type="protein sequence ID" value="EKB48383.1"/>
    <property type="molecule type" value="Genomic_DNA"/>
</dbReference>
<gene>
    <name evidence="4" type="ORF">B879_03019</name>
</gene>